<dbReference type="RefSeq" id="WP_058846114.1">
    <property type="nucleotide sequence ID" value="NZ_LOCL01000026.1"/>
</dbReference>
<dbReference type="EMBL" id="LOCL01000026">
    <property type="protein sequence ID" value="KUF19611.1"/>
    <property type="molecule type" value="Genomic_DNA"/>
</dbReference>
<dbReference type="InterPro" id="IPR043146">
    <property type="entry name" value="Penicillin_amidase_N_B-knob"/>
</dbReference>
<feature type="compositionally biased region" description="Gly residues" evidence="6">
    <location>
        <begin position="266"/>
        <end position="319"/>
    </location>
</feature>
<keyword evidence="5" id="KW-0479">Metal-binding</keyword>
<dbReference type="SUPFAM" id="SSF56235">
    <property type="entry name" value="N-terminal nucleophile aminohydrolases (Ntn hydrolases)"/>
    <property type="match status" value="1"/>
</dbReference>
<feature type="compositionally biased region" description="Basic and acidic residues" evidence="6">
    <location>
        <begin position="758"/>
        <end position="781"/>
    </location>
</feature>
<dbReference type="PANTHER" id="PTHR34218">
    <property type="entry name" value="PEPTIDASE S45 PENICILLIN AMIDASE"/>
    <property type="match status" value="1"/>
</dbReference>
<dbReference type="GO" id="GO:0017000">
    <property type="term" value="P:antibiotic biosynthetic process"/>
    <property type="evidence" value="ECO:0007669"/>
    <property type="project" value="InterPro"/>
</dbReference>
<feature type="binding site" evidence="5">
    <location>
        <position position="436"/>
    </location>
    <ligand>
        <name>Ca(2+)</name>
        <dbReference type="ChEBI" id="CHEBI:29108"/>
    </ligand>
</feature>
<feature type="binding site" evidence="5">
    <location>
        <position position="439"/>
    </location>
    <ligand>
        <name>Ca(2+)</name>
        <dbReference type="ChEBI" id="CHEBI:29108"/>
    </ligand>
</feature>
<dbReference type="Gene3D" id="2.30.120.10">
    <property type="match status" value="1"/>
</dbReference>
<keyword evidence="7" id="KW-0472">Membrane</keyword>
<evidence type="ECO:0000256" key="2">
    <source>
        <dbReference type="ARBA" id="ARBA00022801"/>
    </source>
</evidence>
<dbReference type="InterPro" id="IPR029055">
    <property type="entry name" value="Ntn_hydrolases_N"/>
</dbReference>
<dbReference type="STRING" id="1765722.AT728_04380"/>
<name>A0A0W7XA06_9ACTN</name>
<dbReference type="PANTHER" id="PTHR34218:SF4">
    <property type="entry name" value="ACYL-HOMOSERINE LACTONE ACYLASE QUIP"/>
    <property type="match status" value="1"/>
</dbReference>
<sequence length="963" mass="104845">MPSNTNASSGRKSGRKKGRRARLIVIVLVLAVVGGIGFGAYWSISTVRASFPQTKGTIDIKGLSGPVDVKRDGNGIPQIYAETDEDLFMAQGFVQAQDRFWEMDVRRHMTSGRLSEMFGKSQVKTDEFLRTLGWHRVAEKEYDSKLSPRTKKYLQAYAKGVNAYLDGKDGKEISVEYAALSFKNDYQPQEWTPVDSVAWLKAMAWDLRGNMQDEIDRSLMTSRLGPSQIKDLYPDYPYDLHKPIVQEGRYNELTKEFDGDEDASGSGTGTGTGTGGTGTGTGTGGTGTGTGGTGTGTGGTGTGTGGTGTGGTGTAGTGVAGNTQTAGTGLQSQLSGLSDVLDKIPDAGLGSNGNGIGSNSWVVSGAHTITGKPLLANDPHLAPQLPSVWYQMGLHCRSVSSKCQYDVSGYTFSGLPGVVIGHNKDIAWGMTNLGADVTDLYLEKFTADGYQYDGKIKPFRSREEKIKVAGGKTKTITVRETNNGPLISDRDDELVKVGKKAQVDAAAPDRGDGYGIALRWTALEPGKSMDAVFELNRAKDFKEFREAAASFEVPSQNLIYADTEGNIGYQAPGKIPTRGKGDGSLPSPGWDPDYRWGDPVPQDALPYEYNPKRGYIVTANQAVIDDGDGKKYPYKLTADWGYGARSQRIDDLIKAKTKNGGKISTEDMRLMQTDNSSEIARLLVPKLLKIDIADKHVREAQKLLEGWDYTQDADSAAAAYFNAVWRSVLQLSIGNKLPKELRVKGQCLSVEPAGNTRPADEENRVRECGERDADSAQPDGGDRYFEVIRKNLDNKDSDWWKSPGTRTDAETKNRDQLLARAMEDARWDLTAKLGKDIDTWSWGRLHRLTLKNQTLGTDGPGWLQWVLNRGPFKLGGGEATVNATGWNAAGGYGVIWVPSMRMVVNLKDLDKSRWINLTGASGHAYSDHYTDQTNKWIKGELLPWAYSKKAVDDSTNDTLVLKP</sequence>
<feature type="region of interest" description="Disordered" evidence="6">
    <location>
        <begin position="571"/>
        <end position="594"/>
    </location>
</feature>
<dbReference type="PIRSF" id="PIRSF001227">
    <property type="entry name" value="Pen_acylase"/>
    <property type="match status" value="1"/>
</dbReference>
<dbReference type="InterPro" id="IPR002692">
    <property type="entry name" value="S45"/>
</dbReference>
<keyword evidence="7" id="KW-0812">Transmembrane</keyword>
<dbReference type="Proteomes" id="UP000054804">
    <property type="component" value="Unassembled WGS sequence"/>
</dbReference>
<evidence type="ECO:0000256" key="1">
    <source>
        <dbReference type="ARBA" id="ARBA00006586"/>
    </source>
</evidence>
<gene>
    <name evidence="8" type="ORF">AT728_04380</name>
</gene>
<feature type="region of interest" description="Disordered" evidence="6">
    <location>
        <begin position="257"/>
        <end position="327"/>
    </location>
</feature>
<protein>
    <submittedName>
        <fullName evidence="8">Penicillin amidase</fullName>
    </submittedName>
</protein>
<dbReference type="Gene3D" id="1.10.439.10">
    <property type="entry name" value="Penicillin Amidohydrolase, domain 1"/>
    <property type="match status" value="1"/>
</dbReference>
<evidence type="ECO:0000313" key="8">
    <source>
        <dbReference type="EMBL" id="KUF19611.1"/>
    </source>
</evidence>
<comment type="similarity">
    <text evidence="1">Belongs to the peptidase S45 family.</text>
</comment>
<dbReference type="AlphaFoldDB" id="A0A0W7XA06"/>
<evidence type="ECO:0000256" key="7">
    <source>
        <dbReference type="SAM" id="Phobius"/>
    </source>
</evidence>
<dbReference type="Gene3D" id="3.60.20.10">
    <property type="entry name" value="Glutamine Phosphoribosylpyrophosphate, subunit 1, domain 1"/>
    <property type="match status" value="2"/>
</dbReference>
<keyword evidence="7" id="KW-1133">Transmembrane helix</keyword>
<keyword evidence="5" id="KW-0106">Calcium</keyword>
<feature type="region of interest" description="Disordered" evidence="6">
    <location>
        <begin position="751"/>
        <end position="781"/>
    </location>
</feature>
<feature type="transmembrane region" description="Helical" evidence="7">
    <location>
        <begin position="21"/>
        <end position="44"/>
    </location>
</feature>
<dbReference type="GO" id="GO:0046872">
    <property type="term" value="F:metal ion binding"/>
    <property type="evidence" value="ECO:0007669"/>
    <property type="project" value="UniProtKB-KW"/>
</dbReference>
<proteinExistence type="inferred from homology"/>
<dbReference type="OrthoDB" id="9759796at2"/>
<dbReference type="Pfam" id="PF01804">
    <property type="entry name" value="Penicil_amidase"/>
    <property type="match status" value="1"/>
</dbReference>
<feature type="active site" description="Nucleophile" evidence="4">
    <location>
        <position position="358"/>
    </location>
</feature>
<evidence type="ECO:0000256" key="3">
    <source>
        <dbReference type="ARBA" id="ARBA00023145"/>
    </source>
</evidence>
<keyword evidence="3" id="KW-0865">Zymogen</keyword>
<reference evidence="8 9" key="1">
    <citation type="submission" date="2015-12" db="EMBL/GenBank/DDBJ databases">
        <title>Draft genome sequence of Streptomyces silvensis ATCC 53525, a producer of novel hormone antagonists.</title>
        <authorList>
            <person name="Johnston C.W."/>
            <person name="Li Y."/>
            <person name="Magarvey N.A."/>
        </authorList>
    </citation>
    <scope>NUCLEOTIDE SEQUENCE [LARGE SCALE GENOMIC DNA]</scope>
    <source>
        <strain evidence="8 9">ATCC 53525</strain>
    </source>
</reference>
<evidence type="ECO:0000313" key="9">
    <source>
        <dbReference type="Proteomes" id="UP000054804"/>
    </source>
</evidence>
<keyword evidence="9" id="KW-1185">Reference proteome</keyword>
<dbReference type="GO" id="GO:0016811">
    <property type="term" value="F:hydrolase activity, acting on carbon-nitrogen (but not peptide) bonds, in linear amides"/>
    <property type="evidence" value="ECO:0007669"/>
    <property type="project" value="InterPro"/>
</dbReference>
<evidence type="ECO:0000256" key="4">
    <source>
        <dbReference type="PIRSR" id="PIRSR001227-1"/>
    </source>
</evidence>
<evidence type="ECO:0000256" key="6">
    <source>
        <dbReference type="SAM" id="MobiDB-lite"/>
    </source>
</evidence>
<dbReference type="InterPro" id="IPR023343">
    <property type="entry name" value="Penicillin_amidase_dom1"/>
</dbReference>
<feature type="binding site" evidence="5">
    <location>
        <position position="214"/>
    </location>
    <ligand>
        <name>Ca(2+)</name>
        <dbReference type="ChEBI" id="CHEBI:29108"/>
    </ligand>
</feature>
<dbReference type="InterPro" id="IPR014395">
    <property type="entry name" value="Pen/GL7ACA/AHL_acylase"/>
</dbReference>
<dbReference type="CDD" id="cd03747">
    <property type="entry name" value="Ntn_PGA_like"/>
    <property type="match status" value="1"/>
</dbReference>
<comment type="caution">
    <text evidence="8">The sequence shown here is derived from an EMBL/GenBank/DDBJ whole genome shotgun (WGS) entry which is preliminary data.</text>
</comment>
<organism evidence="8 9">
    <name type="scientific">Streptomyces silvensis</name>
    <dbReference type="NCBI Taxonomy" id="1765722"/>
    <lineage>
        <taxon>Bacteria</taxon>
        <taxon>Bacillati</taxon>
        <taxon>Actinomycetota</taxon>
        <taxon>Actinomycetes</taxon>
        <taxon>Kitasatosporales</taxon>
        <taxon>Streptomycetaceae</taxon>
        <taxon>Streptomyces</taxon>
    </lineage>
</organism>
<keyword evidence="2" id="KW-0378">Hydrolase</keyword>
<evidence type="ECO:0000256" key="5">
    <source>
        <dbReference type="PIRSR" id="PIRSR001227-2"/>
    </source>
</evidence>
<accession>A0A0W7XA06</accession>
<comment type="cofactor">
    <cofactor evidence="5">
        <name>Ca(2+)</name>
        <dbReference type="ChEBI" id="CHEBI:29108"/>
    </cofactor>
    <text evidence="5">Binds 1 Ca(2+) ion per dimer.</text>
</comment>